<sequence length="66" mass="7491">MNFSQYDPRDVALWTPGSVTANRPAVGRFGRPSEEALILQALEGRRAARARRPRRFGRLRLIARNA</sequence>
<accession>A0A7Y9IF49</accession>
<name>A0A7Y9IF49_9ACTN</name>
<dbReference type="AlphaFoldDB" id="A0A7Y9IF49"/>
<evidence type="ECO:0000313" key="1">
    <source>
        <dbReference type="EMBL" id="NYE75383.1"/>
    </source>
</evidence>
<comment type="caution">
    <text evidence="1">The sequence shown here is derived from an EMBL/GenBank/DDBJ whole genome shotgun (WGS) entry which is preliminary data.</text>
</comment>
<protein>
    <submittedName>
        <fullName evidence="1">Uncharacterized protein</fullName>
    </submittedName>
</protein>
<dbReference type="EMBL" id="JACCBU010000001">
    <property type="protein sequence ID" value="NYE75383.1"/>
    <property type="molecule type" value="Genomic_DNA"/>
</dbReference>
<dbReference type="Proteomes" id="UP000569914">
    <property type="component" value="Unassembled WGS sequence"/>
</dbReference>
<proteinExistence type="predicted"/>
<gene>
    <name evidence="1" type="ORF">BKA15_006712</name>
</gene>
<reference evidence="1 2" key="1">
    <citation type="submission" date="2020-07" db="EMBL/GenBank/DDBJ databases">
        <title>Sequencing the genomes of 1000 actinobacteria strains.</title>
        <authorList>
            <person name="Klenk H.-P."/>
        </authorList>
    </citation>
    <scope>NUCLEOTIDE SEQUENCE [LARGE SCALE GENOMIC DNA]</scope>
    <source>
        <strain evidence="1 2">DSM 22083</strain>
    </source>
</reference>
<organism evidence="1 2">
    <name type="scientific">Microlunatus parietis</name>
    <dbReference type="NCBI Taxonomy" id="682979"/>
    <lineage>
        <taxon>Bacteria</taxon>
        <taxon>Bacillati</taxon>
        <taxon>Actinomycetota</taxon>
        <taxon>Actinomycetes</taxon>
        <taxon>Propionibacteriales</taxon>
        <taxon>Propionibacteriaceae</taxon>
        <taxon>Microlunatus</taxon>
    </lineage>
</organism>
<dbReference type="RefSeq" id="WP_179757897.1">
    <property type="nucleotide sequence ID" value="NZ_JACCBU010000001.1"/>
</dbReference>
<evidence type="ECO:0000313" key="2">
    <source>
        <dbReference type="Proteomes" id="UP000569914"/>
    </source>
</evidence>
<keyword evidence="2" id="KW-1185">Reference proteome</keyword>